<dbReference type="SUPFAM" id="SSF109604">
    <property type="entry name" value="HD-domain/PDEase-like"/>
    <property type="match status" value="1"/>
</dbReference>
<dbReference type="InterPro" id="IPR037522">
    <property type="entry name" value="HD_GYP_dom"/>
</dbReference>
<name>A0A2A7MH18_9CLOT</name>
<dbReference type="InterPro" id="IPR003607">
    <property type="entry name" value="HD/PDEase_dom"/>
</dbReference>
<comment type="caution">
    <text evidence="3">The sequence shown here is derived from an EMBL/GenBank/DDBJ whole genome shotgun (WGS) entry which is preliminary data.</text>
</comment>
<dbReference type="InterPro" id="IPR006675">
    <property type="entry name" value="HDIG_dom"/>
</dbReference>
<evidence type="ECO:0000313" key="3">
    <source>
        <dbReference type="EMBL" id="PEG30870.1"/>
    </source>
</evidence>
<dbReference type="EMBL" id="PDCJ01000001">
    <property type="protein sequence ID" value="PEG30870.1"/>
    <property type="molecule type" value="Genomic_DNA"/>
</dbReference>
<evidence type="ECO:0000259" key="2">
    <source>
        <dbReference type="PROSITE" id="PS51832"/>
    </source>
</evidence>
<sequence>MDGNIKILTCNELTPGMVLAKSILKDGNVLAYRNSPIKEKDILTIKKEIPNETIFVYDSIIYSDEKVAVNGSSKVKPFIPKTLKEQVQNLEQKYNELSMALNSIFYKLKMFQNSNIKEIREFSNVLISQTKDTNTLIQDLVFFGSSDDPIYRHGINVALLSNLLGNWIGLREEQLNLLTFSALLHDIGKARINKEILTKKASLNFSEREEYKEHVKHGYNIVKEIVYLDKSVAQGVLFHHERLDGSGYPFKLTSERIPEFSKIIAIADSFDNANSSRGNCKKLNPFEAIEKIKQESFGRLDYGYSNIFINNILNFFIGKDVLLDNGDKAQIVLMNVNDLSRPIIILNNDIIDLLKSKELNIKEFAF</sequence>
<keyword evidence="4" id="KW-1185">Reference proteome</keyword>
<reference evidence="3 4" key="1">
    <citation type="submission" date="2017-10" db="EMBL/GenBank/DDBJ databases">
        <title>Effective Description of Clostridium neonatale sp. nov. linked to necrotizing enterocolitis in neonates and a clarification of species assignable to the genus Clostridium (Prazmowski 1880) emend. Lawson and Rainey 2016.</title>
        <authorList>
            <person name="Bernard K."/>
            <person name="Burdz T."/>
            <person name="Wiebe D."/>
            <person name="Balcewich B."/>
            <person name="Alfa M."/>
            <person name="Bernier A.-M."/>
        </authorList>
    </citation>
    <scope>NUCLEOTIDE SEQUENCE [LARGE SCALE GENOMIC DNA]</scope>
    <source>
        <strain evidence="3 4">LCDC99A005</strain>
    </source>
</reference>
<dbReference type="Pfam" id="PF13487">
    <property type="entry name" value="HD_5"/>
    <property type="match status" value="1"/>
</dbReference>
<feature type="domain" description="HD" evidence="1">
    <location>
        <begin position="150"/>
        <end position="273"/>
    </location>
</feature>
<dbReference type="PANTHER" id="PTHR43155">
    <property type="entry name" value="CYCLIC DI-GMP PHOSPHODIESTERASE PA4108-RELATED"/>
    <property type="match status" value="1"/>
</dbReference>
<dbReference type="NCBIfam" id="TIGR00277">
    <property type="entry name" value="HDIG"/>
    <property type="match status" value="1"/>
</dbReference>
<organism evidence="3 4">
    <name type="scientific">Clostridium neonatale</name>
    <dbReference type="NCBI Taxonomy" id="137838"/>
    <lineage>
        <taxon>Bacteria</taxon>
        <taxon>Bacillati</taxon>
        <taxon>Bacillota</taxon>
        <taxon>Clostridia</taxon>
        <taxon>Eubacteriales</taxon>
        <taxon>Clostridiaceae</taxon>
        <taxon>Clostridium</taxon>
    </lineage>
</organism>
<dbReference type="RefSeq" id="WP_058295036.1">
    <property type="nucleotide sequence ID" value="NZ_CAMRXJ010000062.1"/>
</dbReference>
<proteinExistence type="predicted"/>
<dbReference type="PROSITE" id="PS51831">
    <property type="entry name" value="HD"/>
    <property type="match status" value="1"/>
</dbReference>
<dbReference type="OrthoDB" id="9804747at2"/>
<feature type="domain" description="HD-GYP" evidence="2">
    <location>
        <begin position="128"/>
        <end position="324"/>
    </location>
</feature>
<dbReference type="SMART" id="SM00471">
    <property type="entry name" value="HDc"/>
    <property type="match status" value="1"/>
</dbReference>
<dbReference type="Proteomes" id="UP000220840">
    <property type="component" value="Unassembled WGS sequence"/>
</dbReference>
<accession>A0A2A7MH18</accession>
<dbReference type="CDD" id="cd00077">
    <property type="entry name" value="HDc"/>
    <property type="match status" value="1"/>
</dbReference>
<dbReference type="PANTHER" id="PTHR43155:SF2">
    <property type="entry name" value="CYCLIC DI-GMP PHOSPHODIESTERASE PA4108"/>
    <property type="match status" value="1"/>
</dbReference>
<protein>
    <submittedName>
        <fullName evidence="3">HDIG domain-containing protein</fullName>
    </submittedName>
</protein>
<dbReference type="Gene3D" id="1.10.3210.10">
    <property type="entry name" value="Hypothetical protein af1432"/>
    <property type="match status" value="1"/>
</dbReference>
<gene>
    <name evidence="3" type="ORF">CQ394_03880</name>
</gene>
<evidence type="ECO:0000259" key="1">
    <source>
        <dbReference type="PROSITE" id="PS51831"/>
    </source>
</evidence>
<dbReference type="PROSITE" id="PS51832">
    <property type="entry name" value="HD_GYP"/>
    <property type="match status" value="1"/>
</dbReference>
<dbReference type="InterPro" id="IPR006674">
    <property type="entry name" value="HD_domain"/>
</dbReference>
<evidence type="ECO:0000313" key="4">
    <source>
        <dbReference type="Proteomes" id="UP000220840"/>
    </source>
</evidence>
<dbReference type="AlphaFoldDB" id="A0A2A7MH18"/>
<dbReference type="STRING" id="137838.GCA_001458595_02238"/>